<dbReference type="PANTHER" id="PTHR12219:SF8">
    <property type="entry name" value="NADH DEHYDROGENASE [UBIQUINONE] IRON-SULFUR PROTEIN 4, MITOCHONDRIAL"/>
    <property type="match status" value="1"/>
</dbReference>
<evidence type="ECO:0000256" key="1">
    <source>
        <dbReference type="ARBA" id="ARBA00005882"/>
    </source>
</evidence>
<dbReference type="Gene3D" id="3.30.160.190">
    <property type="entry name" value="atu1810 like domain"/>
    <property type="match status" value="1"/>
</dbReference>
<proteinExistence type="inferred from homology"/>
<dbReference type="GO" id="GO:0022900">
    <property type="term" value="P:electron transport chain"/>
    <property type="evidence" value="ECO:0007669"/>
    <property type="project" value="InterPro"/>
</dbReference>
<comment type="function">
    <text evidence="9">Accessory subunit of the mitochondrial membrane respiratory chain NADH dehydrogenase (Complex I), that is believed not to be involved in catalysis. Complex I functions in the transfer of electrons from NADH to the respiratory chain. The immediate electron acceptor for the enzyme is believed to be ubiquinone.</text>
</comment>
<evidence type="ECO:0000256" key="7">
    <source>
        <dbReference type="ARBA" id="ARBA00023128"/>
    </source>
</evidence>
<dbReference type="EMBL" id="JBANQN010000004">
    <property type="protein sequence ID" value="KAK6792672.1"/>
    <property type="molecule type" value="Genomic_DNA"/>
</dbReference>
<comment type="similarity">
    <text evidence="1 9">Belongs to the complex I NDUFS4 subunit family.</text>
</comment>
<evidence type="ECO:0000256" key="4">
    <source>
        <dbReference type="ARBA" id="ARBA00022792"/>
    </source>
</evidence>
<organism evidence="11 12">
    <name type="scientific">Solanum bulbocastanum</name>
    <name type="common">Wild potato</name>
    <dbReference type="NCBI Taxonomy" id="147425"/>
    <lineage>
        <taxon>Eukaryota</taxon>
        <taxon>Viridiplantae</taxon>
        <taxon>Streptophyta</taxon>
        <taxon>Embryophyta</taxon>
        <taxon>Tracheophyta</taxon>
        <taxon>Spermatophyta</taxon>
        <taxon>Magnoliopsida</taxon>
        <taxon>eudicotyledons</taxon>
        <taxon>Gunneridae</taxon>
        <taxon>Pentapetalae</taxon>
        <taxon>asterids</taxon>
        <taxon>lamiids</taxon>
        <taxon>Solanales</taxon>
        <taxon>Solanaceae</taxon>
        <taxon>Solanoideae</taxon>
        <taxon>Solaneae</taxon>
        <taxon>Solanum</taxon>
    </lineage>
</organism>
<comment type="subcellular location">
    <subcellularLocation>
        <location evidence="9">Mitochondrion inner membrane</location>
        <topology evidence="9">Peripheral membrane protein</topology>
        <orientation evidence="9">Matrix side</orientation>
    </subcellularLocation>
</comment>
<evidence type="ECO:0000256" key="9">
    <source>
        <dbReference type="RuleBase" id="RU367010"/>
    </source>
</evidence>
<evidence type="ECO:0000256" key="5">
    <source>
        <dbReference type="ARBA" id="ARBA00022946"/>
    </source>
</evidence>
<keyword evidence="6 9" id="KW-0249">Electron transport</keyword>
<evidence type="ECO:0000256" key="2">
    <source>
        <dbReference type="ARBA" id="ARBA00022448"/>
    </source>
</evidence>
<dbReference type="GO" id="GO:0005743">
    <property type="term" value="C:mitochondrial inner membrane"/>
    <property type="evidence" value="ECO:0007669"/>
    <property type="project" value="UniProtKB-SubCell"/>
</dbReference>
<name>A0AAN8YHM1_SOLBU</name>
<evidence type="ECO:0000256" key="10">
    <source>
        <dbReference type="SAM" id="MobiDB-lite"/>
    </source>
</evidence>
<keyword evidence="3 9" id="KW-0679">Respiratory chain</keyword>
<evidence type="ECO:0000313" key="11">
    <source>
        <dbReference type="EMBL" id="KAK6792672.1"/>
    </source>
</evidence>
<keyword evidence="7 9" id="KW-0496">Mitochondrion</keyword>
<keyword evidence="8 9" id="KW-0472">Membrane</keyword>
<dbReference type="InterPro" id="IPR006885">
    <property type="entry name" value="NADH_UbQ_FeS_4_mit-like"/>
</dbReference>
<comment type="caution">
    <text evidence="11">The sequence shown here is derived from an EMBL/GenBank/DDBJ whole genome shotgun (WGS) entry which is preliminary data.</text>
</comment>
<dbReference type="InterPro" id="IPR038532">
    <property type="entry name" value="NDUFS4-like_sf"/>
</dbReference>
<dbReference type="AlphaFoldDB" id="A0AAN8YHM1"/>
<evidence type="ECO:0000256" key="3">
    <source>
        <dbReference type="ARBA" id="ARBA00022660"/>
    </source>
</evidence>
<dbReference type="Pfam" id="PF04800">
    <property type="entry name" value="NDUS4"/>
    <property type="match status" value="1"/>
</dbReference>
<evidence type="ECO:0000256" key="8">
    <source>
        <dbReference type="ARBA" id="ARBA00023136"/>
    </source>
</evidence>
<keyword evidence="4 9" id="KW-0999">Mitochondrion inner membrane</keyword>
<gene>
    <name evidence="11" type="ORF">RDI58_011753</name>
</gene>
<evidence type="ECO:0000313" key="12">
    <source>
        <dbReference type="Proteomes" id="UP001371456"/>
    </source>
</evidence>
<protein>
    <recommendedName>
        <fullName evidence="9">NADH dehydrogenase [ubiquinone] iron-sulfur protein 4, mitochondrial</fullName>
    </recommendedName>
</protein>
<keyword evidence="5 9" id="KW-0809">Transit peptide</keyword>
<keyword evidence="12" id="KW-1185">Reference proteome</keyword>
<sequence>MVAKRGRRQERNYRGLKNGPKAGAGTFLGQQSSGTFPETNLSISTVSRSFIAFLRRGFLLRRNQTRSSRHSLEFARNIVLAESLFIHLQELQLNKALERLESGNKFLVYTEFCTARKHFFQHAQHLRWENPLIRWTSTGDPLSYTGETGLSFDSVDATNAFAEKHGWEYITCGIRKGFGLALHASKIVMKKEYQNMDST</sequence>
<dbReference type="Proteomes" id="UP001371456">
    <property type="component" value="Unassembled WGS sequence"/>
</dbReference>
<keyword evidence="2 9" id="KW-0813">Transport</keyword>
<feature type="region of interest" description="Disordered" evidence="10">
    <location>
        <begin position="1"/>
        <end position="31"/>
    </location>
</feature>
<accession>A0AAN8YHM1</accession>
<evidence type="ECO:0000256" key="6">
    <source>
        <dbReference type="ARBA" id="ARBA00022982"/>
    </source>
</evidence>
<dbReference type="PANTHER" id="PTHR12219">
    <property type="entry name" value="NADH-UBIQUINONE OXIDOREDUCTASE"/>
    <property type="match status" value="1"/>
</dbReference>
<reference evidence="11 12" key="1">
    <citation type="submission" date="2024-02" db="EMBL/GenBank/DDBJ databases">
        <title>de novo genome assembly of Solanum bulbocastanum strain 11H21.</title>
        <authorList>
            <person name="Hosaka A.J."/>
        </authorList>
    </citation>
    <scope>NUCLEOTIDE SEQUENCE [LARGE SCALE GENOMIC DNA]</scope>
    <source>
        <tissue evidence="11">Young leaves</tissue>
    </source>
</reference>